<organism evidence="3">
    <name type="scientific">marine sediment metagenome</name>
    <dbReference type="NCBI Taxonomy" id="412755"/>
    <lineage>
        <taxon>unclassified sequences</taxon>
        <taxon>metagenomes</taxon>
        <taxon>ecological metagenomes</taxon>
    </lineage>
</organism>
<dbReference type="Pfam" id="PF00291">
    <property type="entry name" value="PALP"/>
    <property type="match status" value="1"/>
</dbReference>
<dbReference type="Pfam" id="PF14821">
    <property type="entry name" value="Thr_synth_N"/>
    <property type="match status" value="1"/>
</dbReference>
<evidence type="ECO:0000259" key="1">
    <source>
        <dbReference type="Pfam" id="PF00291"/>
    </source>
</evidence>
<reference evidence="3" key="1">
    <citation type="journal article" date="2014" name="Front. Microbiol.">
        <title>High frequency of phylogenetically diverse reductive dehalogenase-homologous genes in deep subseafloor sedimentary metagenomes.</title>
        <authorList>
            <person name="Kawai M."/>
            <person name="Futagami T."/>
            <person name="Toyoda A."/>
            <person name="Takaki Y."/>
            <person name="Nishi S."/>
            <person name="Hori S."/>
            <person name="Arai W."/>
            <person name="Tsubouchi T."/>
            <person name="Morono Y."/>
            <person name="Uchiyama I."/>
            <person name="Ito T."/>
            <person name="Fujiyama A."/>
            <person name="Inagaki F."/>
            <person name="Takami H."/>
        </authorList>
    </citation>
    <scope>NUCLEOTIDE SEQUENCE</scope>
    <source>
        <strain evidence="3">Expedition CK06-06</strain>
    </source>
</reference>
<evidence type="ECO:0000313" key="3">
    <source>
        <dbReference type="EMBL" id="GAJ03064.1"/>
    </source>
</evidence>
<name>X1TCU1_9ZZZZ</name>
<dbReference type="InterPro" id="IPR029144">
    <property type="entry name" value="Thr_synth_N"/>
</dbReference>
<dbReference type="PANTHER" id="PTHR42690:SF1">
    <property type="entry name" value="THREONINE SYNTHASE-LIKE 2"/>
    <property type="match status" value="1"/>
</dbReference>
<dbReference type="AlphaFoldDB" id="X1TCU1"/>
<dbReference type="InterPro" id="IPR036052">
    <property type="entry name" value="TrpB-like_PALP_sf"/>
</dbReference>
<dbReference type="EMBL" id="BARW01031384">
    <property type="protein sequence ID" value="GAJ03064.1"/>
    <property type="molecule type" value="Genomic_DNA"/>
</dbReference>
<evidence type="ECO:0008006" key="4">
    <source>
        <dbReference type="Google" id="ProtNLM"/>
    </source>
</evidence>
<feature type="domain" description="Tryptophan synthase beta chain-like PALP" evidence="1">
    <location>
        <begin position="93"/>
        <end position="195"/>
    </location>
</feature>
<sequence length="196" mass="22101">MKYISTNRKSKSVTFREAVIKGIADDNGLFYPENLNPFSVEFIQELKQLSLSEIAFEITRIFVHNDIPDRDLFEILTDILNFDIPLVKVENEVYSLELFHGPTLAFKDIGARFLARCMRHLLENDDPVTVLVATSGDTGSAVANGFLRLKEANVVILYPSGKVSELQEKQFTTLGHNITALEVNGTFDDCQKMVKQ</sequence>
<dbReference type="InterPro" id="IPR001926">
    <property type="entry name" value="TrpB-like_PALP"/>
</dbReference>
<protein>
    <recommendedName>
        <fullName evidence="4">Threonine synthase</fullName>
    </recommendedName>
</protein>
<feature type="non-terminal residue" evidence="3">
    <location>
        <position position="196"/>
    </location>
</feature>
<evidence type="ECO:0000259" key="2">
    <source>
        <dbReference type="Pfam" id="PF14821"/>
    </source>
</evidence>
<feature type="domain" description="Threonine synthase N-terminal" evidence="2">
    <location>
        <begin position="2"/>
        <end position="77"/>
    </location>
</feature>
<dbReference type="PANTHER" id="PTHR42690">
    <property type="entry name" value="THREONINE SYNTHASE FAMILY MEMBER"/>
    <property type="match status" value="1"/>
</dbReference>
<proteinExistence type="predicted"/>
<accession>X1TCU1</accession>
<dbReference type="Gene3D" id="3.90.1380.10">
    <property type="entry name" value="Threonine synthase, N-terminal domain"/>
    <property type="match status" value="1"/>
</dbReference>
<dbReference type="InterPro" id="IPR037158">
    <property type="entry name" value="Thr_synth_N_sf"/>
</dbReference>
<comment type="caution">
    <text evidence="3">The sequence shown here is derived from an EMBL/GenBank/DDBJ whole genome shotgun (WGS) entry which is preliminary data.</text>
</comment>
<dbReference type="SUPFAM" id="SSF53686">
    <property type="entry name" value="Tryptophan synthase beta subunit-like PLP-dependent enzymes"/>
    <property type="match status" value="1"/>
</dbReference>
<dbReference type="InterPro" id="IPR051166">
    <property type="entry name" value="Threonine_Synthase"/>
</dbReference>
<dbReference type="Gene3D" id="3.40.50.1100">
    <property type="match status" value="1"/>
</dbReference>
<gene>
    <name evidence="3" type="ORF">S12H4_49933</name>
</gene>